<dbReference type="SUPFAM" id="SSF53850">
    <property type="entry name" value="Periplasmic binding protein-like II"/>
    <property type="match status" value="1"/>
</dbReference>
<evidence type="ECO:0000313" key="2">
    <source>
        <dbReference type="EMBL" id="TXL69325.1"/>
    </source>
</evidence>
<name>A0A5C8P7D2_9HYPH</name>
<gene>
    <name evidence="2" type="ORF">FHP25_39510</name>
</gene>
<accession>A0A5C8P7D2</accession>
<dbReference type="AlphaFoldDB" id="A0A5C8P7D2"/>
<dbReference type="PANTHER" id="PTHR42928:SF5">
    <property type="entry name" value="BLR1237 PROTEIN"/>
    <property type="match status" value="1"/>
</dbReference>
<dbReference type="EMBL" id="VDUZ01000088">
    <property type="protein sequence ID" value="TXL69325.1"/>
    <property type="molecule type" value="Genomic_DNA"/>
</dbReference>
<evidence type="ECO:0000313" key="3">
    <source>
        <dbReference type="Proteomes" id="UP000321638"/>
    </source>
</evidence>
<protein>
    <submittedName>
        <fullName evidence="2">Tripartite tricarboxylate transporter substrate binding protein</fullName>
    </submittedName>
</protein>
<keyword evidence="3" id="KW-1185">Reference proteome</keyword>
<dbReference type="Proteomes" id="UP000321638">
    <property type="component" value="Unassembled WGS sequence"/>
</dbReference>
<comment type="caution">
    <text evidence="2">The sequence shown here is derived from an EMBL/GenBank/DDBJ whole genome shotgun (WGS) entry which is preliminary data.</text>
</comment>
<comment type="similarity">
    <text evidence="1">Belongs to the UPF0065 (bug) family.</text>
</comment>
<dbReference type="CDD" id="cd13578">
    <property type="entry name" value="PBP2_Bug27"/>
    <property type="match status" value="1"/>
</dbReference>
<dbReference type="InterPro" id="IPR005064">
    <property type="entry name" value="BUG"/>
</dbReference>
<dbReference type="Gene3D" id="3.40.190.10">
    <property type="entry name" value="Periplasmic binding protein-like II"/>
    <property type="match status" value="1"/>
</dbReference>
<dbReference type="Pfam" id="PF03401">
    <property type="entry name" value="TctC"/>
    <property type="match status" value="1"/>
</dbReference>
<sequence length="375" mass="39923">MRLNAGSVQPLITKNLNIRPWPRQSRKVACLTGASELELQEIRTMRQVTRRASLSILAGSALLSAASIGSGPASANEYPARPLRMIVPLGVGGTSDTIARAVAEKVSVALGQKIIVDNQPGGGSIRGTMVAKQAAPDGYTLLFGGSFNLASNVTLIPDLPYDPVKDFEPISRMFDVSLMLVVHPSLPAKTLQEFVALVKQKPGQLNYASIGNGSTSHLTMELLKKTAGIEISHVPYRGASQAMTDLLSGHVQAMMEPIASAGQHVREGRLKGLGFSGNKRSPIMPELPLISETYPGFYSSAWGAVLVPAGTPKAVVMKLNRAFVEVLSSPEMRDYISKLGAEAVSSSPEALSAYIKSEIPKWGDIIQHSGAKLDD</sequence>
<dbReference type="InterPro" id="IPR042100">
    <property type="entry name" value="Bug_dom1"/>
</dbReference>
<dbReference type="OrthoDB" id="7246401at2"/>
<evidence type="ECO:0000256" key="1">
    <source>
        <dbReference type="ARBA" id="ARBA00006987"/>
    </source>
</evidence>
<dbReference type="PANTHER" id="PTHR42928">
    <property type="entry name" value="TRICARBOXYLATE-BINDING PROTEIN"/>
    <property type="match status" value="1"/>
</dbReference>
<dbReference type="PIRSF" id="PIRSF017082">
    <property type="entry name" value="YflP"/>
    <property type="match status" value="1"/>
</dbReference>
<organism evidence="2 3">
    <name type="scientific">Vineibacter terrae</name>
    <dbReference type="NCBI Taxonomy" id="2586908"/>
    <lineage>
        <taxon>Bacteria</taxon>
        <taxon>Pseudomonadati</taxon>
        <taxon>Pseudomonadota</taxon>
        <taxon>Alphaproteobacteria</taxon>
        <taxon>Hyphomicrobiales</taxon>
        <taxon>Vineibacter</taxon>
    </lineage>
</organism>
<proteinExistence type="inferred from homology"/>
<dbReference type="Gene3D" id="3.40.190.150">
    <property type="entry name" value="Bordetella uptake gene, domain 1"/>
    <property type="match status" value="1"/>
</dbReference>
<reference evidence="2 3" key="1">
    <citation type="submission" date="2019-06" db="EMBL/GenBank/DDBJ databases">
        <title>New taxonomy in bacterial strain CC-CFT640, isolated from vineyard.</title>
        <authorList>
            <person name="Lin S.-Y."/>
            <person name="Tsai C.-F."/>
            <person name="Young C.-C."/>
        </authorList>
    </citation>
    <scope>NUCLEOTIDE SEQUENCE [LARGE SCALE GENOMIC DNA]</scope>
    <source>
        <strain evidence="2 3">CC-CFT640</strain>
    </source>
</reference>